<dbReference type="Proteomes" id="UP000198765">
    <property type="component" value="Chromosome I"/>
</dbReference>
<keyword evidence="3" id="KW-1185">Reference proteome</keyword>
<accession>A0A1A8ZBM6</accession>
<sequence length="152" mass="16441">MRNGKTFRRMTVVLAAAFALAGGAVVTTGSPAMAACSDTGCNGLDPQSAGCSSGAQTIDDFVAPNGYYLELRYSPTCYAVWVRVNSQGYWDSSTSFWVERKDTGGRYSNTFVSGESGSKWTKMWSYRYLVRGGETVNSASVGNLGTFYTAWH</sequence>
<keyword evidence="1" id="KW-0732">Signal</keyword>
<dbReference type="OrthoDB" id="2863790at2"/>
<feature type="signal peptide" evidence="1">
    <location>
        <begin position="1"/>
        <end position="34"/>
    </location>
</feature>
<evidence type="ECO:0000256" key="1">
    <source>
        <dbReference type="SAM" id="SignalP"/>
    </source>
</evidence>
<protein>
    <recommendedName>
        <fullName evidence="4">DUF2690 domain-containing protein</fullName>
    </recommendedName>
</protein>
<organism evidence="2 3">
    <name type="scientific">Micromonospora narathiwatensis</name>
    <dbReference type="NCBI Taxonomy" id="299146"/>
    <lineage>
        <taxon>Bacteria</taxon>
        <taxon>Bacillati</taxon>
        <taxon>Actinomycetota</taxon>
        <taxon>Actinomycetes</taxon>
        <taxon>Micromonosporales</taxon>
        <taxon>Micromonosporaceae</taxon>
        <taxon>Micromonospora</taxon>
    </lineage>
</organism>
<evidence type="ECO:0000313" key="3">
    <source>
        <dbReference type="Proteomes" id="UP000198765"/>
    </source>
</evidence>
<evidence type="ECO:0008006" key="4">
    <source>
        <dbReference type="Google" id="ProtNLM"/>
    </source>
</evidence>
<evidence type="ECO:0000313" key="2">
    <source>
        <dbReference type="EMBL" id="SBT41277.1"/>
    </source>
</evidence>
<dbReference type="RefSeq" id="WP_091192188.1">
    <property type="nucleotide sequence ID" value="NZ_LT594324.1"/>
</dbReference>
<dbReference type="InterPro" id="IPR021224">
    <property type="entry name" value="DUF2690"/>
</dbReference>
<name>A0A1A8ZBM6_9ACTN</name>
<reference evidence="2 3" key="1">
    <citation type="submission" date="2016-06" db="EMBL/GenBank/DDBJ databases">
        <authorList>
            <person name="Kjaerup R.B."/>
            <person name="Dalgaard T.S."/>
            <person name="Juul-Madsen H.R."/>
        </authorList>
    </citation>
    <scope>NUCLEOTIDE SEQUENCE [LARGE SCALE GENOMIC DNA]</scope>
    <source>
        <strain evidence="2 3">DSM 45248</strain>
    </source>
</reference>
<feature type="chain" id="PRO_5008382566" description="DUF2690 domain-containing protein" evidence="1">
    <location>
        <begin position="35"/>
        <end position="152"/>
    </location>
</feature>
<dbReference type="PATRIC" id="fig|299146.4.peg.1232"/>
<proteinExistence type="predicted"/>
<dbReference type="Pfam" id="PF10901">
    <property type="entry name" value="DUF2690"/>
    <property type="match status" value="1"/>
</dbReference>
<gene>
    <name evidence="2" type="ORF">GA0070621_1190</name>
</gene>
<dbReference type="AlphaFoldDB" id="A0A1A8ZBM6"/>
<dbReference type="EMBL" id="LT594324">
    <property type="protein sequence ID" value="SBT41277.1"/>
    <property type="molecule type" value="Genomic_DNA"/>
</dbReference>